<comment type="caution">
    <text evidence="1">The sequence shown here is derived from an EMBL/GenBank/DDBJ whole genome shotgun (WGS) entry which is preliminary data.</text>
</comment>
<dbReference type="Proteomes" id="UP000022910">
    <property type="component" value="Unassembled WGS sequence"/>
</dbReference>
<reference evidence="1 2" key="1">
    <citation type="submission" date="2014-02" db="EMBL/GenBank/DDBJ databases">
        <title>Single nucleus genome sequencing reveals high similarity among nuclei of an endomycorrhizal fungus.</title>
        <authorList>
            <person name="Lin K."/>
            <person name="Geurts R."/>
            <person name="Zhang Z."/>
            <person name="Limpens E."/>
            <person name="Saunders D.G."/>
            <person name="Mu D."/>
            <person name="Pang E."/>
            <person name="Cao H."/>
            <person name="Cha H."/>
            <person name="Lin T."/>
            <person name="Zhou Q."/>
            <person name="Shang Y."/>
            <person name="Li Y."/>
            <person name="Ivanov S."/>
            <person name="Sharma T."/>
            <person name="Velzen R.V."/>
            <person name="Ruijter N.D."/>
            <person name="Aanen D.K."/>
            <person name="Win J."/>
            <person name="Kamoun S."/>
            <person name="Bisseling T."/>
            <person name="Huang S."/>
        </authorList>
    </citation>
    <scope>NUCLEOTIDE SEQUENCE [LARGE SCALE GENOMIC DNA]</scope>
    <source>
        <strain evidence="2">DAOM197198w</strain>
    </source>
</reference>
<sequence>MSNDQTQSFKIKIPYNQKVEQGLRHELSIFTKDDNIEKHNSFDIPIPEFSLETILTGYNKITAQFI</sequence>
<accession>A0A015K909</accession>
<keyword evidence="2" id="KW-1185">Reference proteome</keyword>
<gene>
    <name evidence="1" type="ORF">RirG_017040</name>
</gene>
<dbReference type="EMBL" id="JEMT01009448">
    <property type="protein sequence ID" value="EXX78207.1"/>
    <property type="molecule type" value="Genomic_DNA"/>
</dbReference>
<name>A0A015K909_RHIIW</name>
<organism evidence="1 2">
    <name type="scientific">Rhizophagus irregularis (strain DAOM 197198w)</name>
    <name type="common">Glomus intraradices</name>
    <dbReference type="NCBI Taxonomy" id="1432141"/>
    <lineage>
        <taxon>Eukaryota</taxon>
        <taxon>Fungi</taxon>
        <taxon>Fungi incertae sedis</taxon>
        <taxon>Mucoromycota</taxon>
        <taxon>Glomeromycotina</taxon>
        <taxon>Glomeromycetes</taxon>
        <taxon>Glomerales</taxon>
        <taxon>Glomeraceae</taxon>
        <taxon>Rhizophagus</taxon>
    </lineage>
</organism>
<dbReference type="HOGENOM" id="CLU_2832510_0_0_1"/>
<evidence type="ECO:0000313" key="1">
    <source>
        <dbReference type="EMBL" id="EXX78207.1"/>
    </source>
</evidence>
<proteinExistence type="predicted"/>
<dbReference type="AlphaFoldDB" id="A0A015K909"/>
<evidence type="ECO:0000313" key="2">
    <source>
        <dbReference type="Proteomes" id="UP000022910"/>
    </source>
</evidence>
<protein>
    <submittedName>
        <fullName evidence="1">Uncharacterized protein</fullName>
    </submittedName>
</protein>
<dbReference type="OrthoDB" id="2443439at2759"/>